<comment type="pathway">
    <text evidence="3">Protein modification; protein glycosylation.</text>
</comment>
<dbReference type="GO" id="GO:0016094">
    <property type="term" value="P:polyprenol biosynthetic process"/>
    <property type="evidence" value="ECO:0007669"/>
    <property type="project" value="TreeGrafter"/>
</dbReference>
<dbReference type="SUPFAM" id="SSF64005">
    <property type="entry name" value="Undecaprenyl diphosphate synthase"/>
    <property type="match status" value="3"/>
</dbReference>
<keyword evidence="8" id="KW-0460">Magnesium</keyword>
<proteinExistence type="inferred from homology"/>
<accession>A0A7G3AGF8</accession>
<evidence type="ECO:0000256" key="12">
    <source>
        <dbReference type="ARBA" id="ARBA00064670"/>
    </source>
</evidence>
<evidence type="ECO:0000256" key="13">
    <source>
        <dbReference type="ARBA" id="ARBA00078879"/>
    </source>
</evidence>
<dbReference type="GO" id="GO:0005789">
    <property type="term" value="C:endoplasmic reticulum membrane"/>
    <property type="evidence" value="ECO:0007669"/>
    <property type="project" value="UniProtKB-SubCell"/>
</dbReference>
<dbReference type="VEuPathDB" id="VectorBase:LLONM1_003006"/>
<dbReference type="InterPro" id="IPR018520">
    <property type="entry name" value="UPP_synth-like_CS"/>
</dbReference>
<dbReference type="InterPro" id="IPR001441">
    <property type="entry name" value="UPP_synth-like"/>
</dbReference>
<organism evidence="14">
    <name type="scientific">Lutzomyia longipalpis</name>
    <name type="common">Sand fly</name>
    <dbReference type="NCBI Taxonomy" id="7200"/>
    <lineage>
        <taxon>Eukaryota</taxon>
        <taxon>Metazoa</taxon>
        <taxon>Ecdysozoa</taxon>
        <taxon>Arthropoda</taxon>
        <taxon>Hexapoda</taxon>
        <taxon>Insecta</taxon>
        <taxon>Pterygota</taxon>
        <taxon>Neoptera</taxon>
        <taxon>Endopterygota</taxon>
        <taxon>Diptera</taxon>
        <taxon>Nematocera</taxon>
        <taxon>Psychodoidea</taxon>
        <taxon>Psychodidae</taxon>
        <taxon>Lutzomyia</taxon>
        <taxon>Lutzomyia</taxon>
    </lineage>
</organism>
<dbReference type="Pfam" id="PF01255">
    <property type="entry name" value="Prenyltransf"/>
    <property type="match status" value="3"/>
</dbReference>
<evidence type="ECO:0000313" key="14">
    <source>
        <dbReference type="EMBL" id="MBC1170316.1"/>
    </source>
</evidence>
<comment type="cofactor">
    <cofactor evidence="1">
        <name>Mg(2+)</name>
        <dbReference type="ChEBI" id="CHEBI:18420"/>
    </cofactor>
</comment>
<evidence type="ECO:0000256" key="4">
    <source>
        <dbReference type="ARBA" id="ARBA00005432"/>
    </source>
</evidence>
<dbReference type="GO" id="GO:1904423">
    <property type="term" value="C:dehydrodolichyl diphosphate synthase complex"/>
    <property type="evidence" value="ECO:0007669"/>
    <property type="project" value="TreeGrafter"/>
</dbReference>
<sequence length="609" mass="70516">MIQDCEKLKEKGIRIRIIGDTAHLPLGLQRKFAEVMICTKMNKKLIINLAFAYTSRNEITSSMCKIIDGISNGHLYSPDIVSDALIKECLYVGDVDLLIRTSGETRLSDFLLWQMPSSRNACMWVMLIFSYALPEKPDLVIFFYGNAMSWVRETKLPWWQRLAMRVVKVGKVPEHIAFIMDGNRRFARKIHVEKAEGHSRGFEKLSEVLQWCLDLGVKEVTVYAFSIENFKRSEDEVDALMKLASEKFDKIMEEEEKLNENGVCIRIIGNMGMLPEYLQRKIARAMYITRLNSKAILNVAFAYTSRDEITHSVRTITEGVSDSILDQEIITDDLVNRCLHTKYCSDPDLLIRTSGETRLSDFLLWQVSSTILYFTKTLWPEITIWHVLGAIFQYQRHYYQMQTPQKILRMPMEADLATTTTAAKSTHHEQIEHFAILNVAFAYTSRDEITHSVRTITEGVSDSILDQEIITDDLVNRCLHTKYCSDPDLLIRTSGETRLSDFLLWQVSSTILYFTKTLWPEITIWHVLGAIFQYQRHYYQMQTPQKLLRMPMEADLATTTAAKSTHHEQIEHFVSDVDSRHWKHMQELIGQTNASRVRDDNSTELNHNL</sequence>
<dbReference type="EC" id="2.5.1.87" evidence="5"/>
<comment type="similarity">
    <text evidence="4">Belongs to the UPP synthase family.</text>
</comment>
<evidence type="ECO:0000256" key="3">
    <source>
        <dbReference type="ARBA" id="ARBA00004922"/>
    </source>
</evidence>
<evidence type="ECO:0000256" key="2">
    <source>
        <dbReference type="ARBA" id="ARBA00004406"/>
    </source>
</evidence>
<keyword evidence="9" id="KW-0472">Membrane</keyword>
<evidence type="ECO:0000256" key="11">
    <source>
        <dbReference type="ARBA" id="ARBA00058504"/>
    </source>
</evidence>
<evidence type="ECO:0000256" key="7">
    <source>
        <dbReference type="ARBA" id="ARBA00022824"/>
    </source>
</evidence>
<protein>
    <recommendedName>
        <fullName evidence="5">ditrans,polycis-polyprenyl diphosphate synthase [(2E,6E)-farnesyldiphosphate specific]</fullName>
        <ecNumber evidence="5">2.5.1.87</ecNumber>
    </recommendedName>
    <alternativeName>
        <fullName evidence="13">Ditrans,polycis-polyprenyl diphosphate synthase ((2E,6E)-farnesyl diphosphate specific)</fullName>
    </alternativeName>
</protein>
<evidence type="ECO:0000256" key="1">
    <source>
        <dbReference type="ARBA" id="ARBA00001946"/>
    </source>
</evidence>
<dbReference type="VEuPathDB" id="VectorBase:LLONM1_008555"/>
<comment type="function">
    <text evidence="11">With NUS1, forms the dehydrodolichyl diphosphate synthase (DDS) complex, an essential component of the dolichol monophosphate (Dol-P) biosynthetic machinery. Adds multiple copies of isopentenyl pyrophosphate (IPP) to farnesyl pyrophosphate (FPP) to produce dehydrodolichyl diphosphate (Dedol-PP), a precursor of dolichol which is utilized as a sugar carrier in protein glycosylation in the endoplasmic reticulum (ER).</text>
</comment>
<comment type="subunit">
    <text evidence="12">Forms an active dehydrodolichyl diphosphate synthase complex with NUS1.</text>
</comment>
<evidence type="ECO:0000256" key="9">
    <source>
        <dbReference type="ARBA" id="ARBA00023136"/>
    </source>
</evidence>
<dbReference type="EMBL" id="GITU01001613">
    <property type="protein sequence ID" value="MBC1170316.1"/>
    <property type="molecule type" value="Transcribed_RNA"/>
</dbReference>
<name>A0A7G3AGF8_LUTLO</name>
<keyword evidence="6 14" id="KW-0808">Transferase</keyword>
<keyword evidence="7" id="KW-0256">Endoplasmic reticulum</keyword>
<dbReference type="InterPro" id="IPR036424">
    <property type="entry name" value="UPP_synth-like_sf"/>
</dbReference>
<dbReference type="Gene3D" id="3.40.1180.10">
    <property type="entry name" value="Decaprenyl diphosphate synthase-like"/>
    <property type="match status" value="3"/>
</dbReference>
<dbReference type="CDD" id="cd00475">
    <property type="entry name" value="Cis_IPPS"/>
    <property type="match status" value="1"/>
</dbReference>
<dbReference type="PANTHER" id="PTHR10291">
    <property type="entry name" value="DEHYDRODOLICHYL DIPHOSPHATE SYNTHASE FAMILY MEMBER"/>
    <property type="match status" value="1"/>
</dbReference>
<dbReference type="FunFam" id="3.40.1180.10:FF:000002">
    <property type="entry name" value="Alkyl transferase"/>
    <property type="match status" value="1"/>
</dbReference>
<dbReference type="PANTHER" id="PTHR10291:SF43">
    <property type="entry name" value="DEHYDRODOLICHYL DIPHOSPHATE SYNTHASE COMPLEX SUBUNIT DHDDS"/>
    <property type="match status" value="1"/>
</dbReference>
<evidence type="ECO:0000256" key="6">
    <source>
        <dbReference type="ARBA" id="ARBA00022679"/>
    </source>
</evidence>
<evidence type="ECO:0000256" key="5">
    <source>
        <dbReference type="ARBA" id="ARBA00012596"/>
    </source>
</evidence>
<reference evidence="14" key="1">
    <citation type="journal article" date="2020" name="BMC">
        <title>Leishmania infection induces a limited differential gene expression in the sand fly midgut.</title>
        <authorList>
            <person name="Coutinho-Abreu I.V."/>
            <person name="Serafim T.D."/>
            <person name="Meneses C."/>
            <person name="Kamhawi S."/>
            <person name="Oliveira F."/>
            <person name="Valenzuela J.G."/>
        </authorList>
    </citation>
    <scope>NUCLEOTIDE SEQUENCE</scope>
    <source>
        <strain evidence="14">Jacobina</strain>
        <tissue evidence="14">Midgut</tissue>
    </source>
</reference>
<evidence type="ECO:0000256" key="10">
    <source>
        <dbReference type="ARBA" id="ARBA00047353"/>
    </source>
</evidence>
<dbReference type="PROSITE" id="PS01066">
    <property type="entry name" value="UPP_SYNTHASE"/>
    <property type="match status" value="3"/>
</dbReference>
<dbReference type="AlphaFoldDB" id="A0A7G3AGF8"/>
<dbReference type="GO" id="GO:0045547">
    <property type="term" value="F:ditrans,polycis-polyprenyl diphosphate synthase [(2E,6E)-farnesyl diphosphate specific] activity"/>
    <property type="evidence" value="ECO:0007669"/>
    <property type="project" value="UniProtKB-EC"/>
</dbReference>
<dbReference type="HAMAP" id="MF_01139">
    <property type="entry name" value="ISPT"/>
    <property type="match status" value="1"/>
</dbReference>
<dbReference type="NCBIfam" id="TIGR00055">
    <property type="entry name" value="uppS"/>
    <property type="match status" value="1"/>
</dbReference>
<comment type="catalytic activity">
    <reaction evidence="10">
        <text>n isopentenyl diphosphate + (2E,6E)-farnesyl diphosphate = a di-trans,poly-cis-polyprenyl diphosphate + n diphosphate</text>
        <dbReference type="Rhea" id="RHEA:53008"/>
        <dbReference type="Rhea" id="RHEA-COMP:19494"/>
        <dbReference type="ChEBI" id="CHEBI:33019"/>
        <dbReference type="ChEBI" id="CHEBI:128769"/>
        <dbReference type="ChEBI" id="CHEBI:136960"/>
        <dbReference type="ChEBI" id="CHEBI:175763"/>
        <dbReference type="EC" id="2.5.1.87"/>
    </reaction>
</comment>
<comment type="subcellular location">
    <subcellularLocation>
        <location evidence="2">Endoplasmic reticulum membrane</location>
        <topology evidence="2">Peripheral membrane protein</topology>
    </subcellularLocation>
</comment>
<evidence type="ECO:0000256" key="8">
    <source>
        <dbReference type="ARBA" id="ARBA00022842"/>
    </source>
</evidence>